<dbReference type="Pfam" id="PF20732">
    <property type="entry name" value="NamZ_C"/>
    <property type="match status" value="1"/>
</dbReference>
<evidence type="ECO:0000256" key="1">
    <source>
        <dbReference type="SAM" id="SignalP"/>
    </source>
</evidence>
<reference evidence="4 5" key="1">
    <citation type="submission" date="2017-07" db="EMBL/GenBank/DDBJ databases">
        <title>Amycolatopsis antarcticus sp. nov., isolated from the surface of an Antarcticus brown macroalga.</title>
        <authorList>
            <person name="Wang J."/>
            <person name="Leiva S."/>
            <person name="Huang J."/>
            <person name="Huang Y."/>
        </authorList>
    </citation>
    <scope>NUCLEOTIDE SEQUENCE [LARGE SCALE GENOMIC DNA]</scope>
    <source>
        <strain evidence="4 5">AU-G6</strain>
    </source>
</reference>
<dbReference type="PROSITE" id="PS51318">
    <property type="entry name" value="TAT"/>
    <property type="match status" value="1"/>
</dbReference>
<dbReference type="InterPro" id="IPR048502">
    <property type="entry name" value="NamZ_N"/>
</dbReference>
<dbReference type="EMBL" id="NKYE01000005">
    <property type="protein sequence ID" value="OZM73398.1"/>
    <property type="molecule type" value="Genomic_DNA"/>
</dbReference>
<evidence type="ECO:0000259" key="2">
    <source>
        <dbReference type="Pfam" id="PF07075"/>
    </source>
</evidence>
<dbReference type="Gene3D" id="3.90.1150.140">
    <property type="match status" value="1"/>
</dbReference>
<accession>A0A263D5T2</accession>
<feature type="signal peptide" evidence="1">
    <location>
        <begin position="1"/>
        <end position="32"/>
    </location>
</feature>
<protein>
    <recommendedName>
        <fullName evidence="6">DUF1343 domain-containing protein</fullName>
    </recommendedName>
</protein>
<evidence type="ECO:0000313" key="4">
    <source>
        <dbReference type="EMBL" id="OZM73398.1"/>
    </source>
</evidence>
<dbReference type="InterPro" id="IPR008302">
    <property type="entry name" value="NamZ"/>
</dbReference>
<feature type="chain" id="PRO_5012447249" description="DUF1343 domain-containing protein" evidence="1">
    <location>
        <begin position="33"/>
        <end position="429"/>
    </location>
</feature>
<evidence type="ECO:0000259" key="3">
    <source>
        <dbReference type="Pfam" id="PF20732"/>
    </source>
</evidence>
<dbReference type="PANTHER" id="PTHR42915">
    <property type="entry name" value="HYPOTHETICAL 460 KDA PROTEIN IN FEUA-SIGW INTERGENIC REGION [PRECURSOR]"/>
    <property type="match status" value="1"/>
</dbReference>
<evidence type="ECO:0008006" key="6">
    <source>
        <dbReference type="Google" id="ProtNLM"/>
    </source>
</evidence>
<feature type="domain" description="Peptidoglycan beta-N-acetylmuramidase NamZ N-terminal" evidence="2">
    <location>
        <begin position="67"/>
        <end position="273"/>
    </location>
</feature>
<comment type="caution">
    <text evidence="4">The sequence shown here is derived from an EMBL/GenBank/DDBJ whole genome shotgun (WGS) entry which is preliminary data.</text>
</comment>
<evidence type="ECO:0000313" key="5">
    <source>
        <dbReference type="Proteomes" id="UP000242444"/>
    </source>
</evidence>
<keyword evidence="1" id="KW-0732">Signal</keyword>
<dbReference type="Proteomes" id="UP000242444">
    <property type="component" value="Unassembled WGS sequence"/>
</dbReference>
<dbReference type="Pfam" id="PF07075">
    <property type="entry name" value="NamZ_N"/>
    <property type="match status" value="1"/>
</dbReference>
<gene>
    <name evidence="4" type="ORF">CFN78_11215</name>
</gene>
<dbReference type="OrthoDB" id="9801061at2"/>
<dbReference type="GO" id="GO:0033922">
    <property type="term" value="F:peptidoglycan beta-N-acetylmuramidase activity"/>
    <property type="evidence" value="ECO:0007669"/>
    <property type="project" value="InterPro"/>
</dbReference>
<dbReference type="Gene3D" id="3.40.50.12170">
    <property type="entry name" value="Uncharacterised protein PF07075, DUF1343"/>
    <property type="match status" value="1"/>
</dbReference>
<keyword evidence="5" id="KW-1185">Reference proteome</keyword>
<feature type="domain" description="Peptidoglycan beta-N-acetylmuramidase NamZ C-terminal" evidence="3">
    <location>
        <begin position="277"/>
        <end position="428"/>
    </location>
</feature>
<dbReference type="InterPro" id="IPR048503">
    <property type="entry name" value="NamZ_C"/>
</dbReference>
<dbReference type="AlphaFoldDB" id="A0A263D5T2"/>
<dbReference type="InParanoid" id="A0A263D5T2"/>
<dbReference type="PANTHER" id="PTHR42915:SF1">
    <property type="entry name" value="PEPTIDOGLYCAN BETA-N-ACETYLMURAMIDASE NAMZ"/>
    <property type="match status" value="1"/>
</dbReference>
<organism evidence="4 5">
    <name type="scientific">Amycolatopsis antarctica</name>
    <dbReference type="NCBI Taxonomy" id="1854586"/>
    <lineage>
        <taxon>Bacteria</taxon>
        <taxon>Bacillati</taxon>
        <taxon>Actinomycetota</taxon>
        <taxon>Actinomycetes</taxon>
        <taxon>Pseudonocardiales</taxon>
        <taxon>Pseudonocardiaceae</taxon>
        <taxon>Amycolatopsis</taxon>
    </lineage>
</organism>
<proteinExistence type="predicted"/>
<dbReference type="PIRSF" id="PIRSF016719">
    <property type="entry name" value="UCP016719"/>
    <property type="match status" value="1"/>
</dbReference>
<dbReference type="InterPro" id="IPR006311">
    <property type="entry name" value="TAT_signal"/>
</dbReference>
<dbReference type="RefSeq" id="WP_094862653.1">
    <property type="nucleotide sequence ID" value="NZ_NKYE01000005.1"/>
</dbReference>
<name>A0A263D5T2_9PSEU</name>
<sequence>MTVNRRRFLTAGALATPALLAASGAGAGSASAAPFASAAAGRPGGKVVPAADQLAAEGWKRFAGRKVGVLTNPTGVLADGEHIVDSLVAAGLPPVAAFGPEHGFRGSAQAGGSEGDYLDPRTGVQVYDAYGLTADELAALFTKSGVDTLVADITDIGARFYTYIWSLYTAMAAATRVGASVMVLDRSNPLGGTAYGPMLDPAFSSGVGLKPIVQQHGMTSGELAKLFDAEFLPEDGGSLDQLEIVEVAGWQRNSVFAESGLVWTPPSPNVPTPDTALVYPGTGIFEGTVFSEGRGTTRPFEIIGAPGLDWRWREDLQALGLPGAHFRENYFVPTFGKFVDEPCGGVQVTVTDPHKFDAIRTAVSMIVTAKKIYPDVFAWRPDNFIDKLTGSARFRTMVDAGAGVDEIIGSWQAELEDFDRLRQNYLIYR</sequence>